<dbReference type="AlphaFoldDB" id="A0A9W6FQF8"/>
<accession>A0A9W6FQF8</accession>
<dbReference type="GO" id="GO:0030955">
    <property type="term" value="F:potassium ion binding"/>
    <property type="evidence" value="ECO:0007669"/>
    <property type="project" value="InterPro"/>
</dbReference>
<gene>
    <name evidence="14" type="ORF">ARHIZOSPH14_27730</name>
</gene>
<comment type="cofactor">
    <cofactor evidence="1">
        <name>K(+)</name>
        <dbReference type="ChEBI" id="CHEBI:29103"/>
    </cofactor>
</comment>
<protein>
    <recommendedName>
        <fullName evidence="4">pyruvate kinase</fullName>
        <ecNumber evidence="4">2.7.1.40</ecNumber>
    </recommendedName>
</protein>
<keyword evidence="9" id="KW-0067">ATP-binding</keyword>
<keyword evidence="7" id="KW-0547">Nucleotide-binding</keyword>
<keyword evidence="5" id="KW-0808">Transferase</keyword>
<evidence type="ECO:0000256" key="6">
    <source>
        <dbReference type="ARBA" id="ARBA00022723"/>
    </source>
</evidence>
<keyword evidence="11" id="KW-0324">Glycolysis</keyword>
<dbReference type="InterPro" id="IPR001697">
    <property type="entry name" value="Pyr_Knase"/>
</dbReference>
<evidence type="ECO:0000256" key="2">
    <source>
        <dbReference type="ARBA" id="ARBA00004997"/>
    </source>
</evidence>
<evidence type="ECO:0000256" key="10">
    <source>
        <dbReference type="ARBA" id="ARBA00022842"/>
    </source>
</evidence>
<evidence type="ECO:0000256" key="7">
    <source>
        <dbReference type="ARBA" id="ARBA00022741"/>
    </source>
</evidence>
<evidence type="ECO:0000256" key="5">
    <source>
        <dbReference type="ARBA" id="ARBA00022679"/>
    </source>
</evidence>
<comment type="pathway">
    <text evidence="2">Carbohydrate degradation; glycolysis; pyruvate from D-glyceraldehyde 3-phosphate: step 5/5.</text>
</comment>
<dbReference type="RefSeq" id="WP_281885985.1">
    <property type="nucleotide sequence ID" value="NZ_BSDP01000001.1"/>
</dbReference>
<dbReference type="SUPFAM" id="SSF51621">
    <property type="entry name" value="Phosphoenolpyruvate/pyruvate domain"/>
    <property type="match status" value="1"/>
</dbReference>
<dbReference type="InterPro" id="IPR015806">
    <property type="entry name" value="Pyrv_Knase_insert_dom_sf"/>
</dbReference>
<keyword evidence="10" id="KW-0460">Magnesium</keyword>
<dbReference type="GO" id="GO:0004743">
    <property type="term" value="F:pyruvate kinase activity"/>
    <property type="evidence" value="ECO:0007669"/>
    <property type="project" value="UniProtKB-EC"/>
</dbReference>
<sequence length="600" mass="64127">MAVLPGRHVRTERLRTLRAEVADLRAAALAAEAAERERIDAVDPVHRGGATNLVHYLALRSRDLRPLQERLSAEGLSSLGRMEAGVLRNLDAVLRMLGDALGEPDDALGDGDAHEARLSANAAALLGGLPEDRTTRIMVTLPSTAAHDPAEVAGFAEAGMDLARVNCAHDGPAAWARMAANVRAAGAGIPVAMDLAGPKLRTGPIAAGPRVIRIKPERDQLGRVLAPARVRLVAPGAPAGHAGTPEVPVTDAGWLRRRAPGDSVRFTDTRGRSRRLHVEERDGNSVVLRGDRTSYLATGMVLAVEDARTSVGVLPAVVQAHRVHPGDTITLTADLTPAEPTSGDRHRVGCTLPEAFATLRPGHRVAFDDGAIAGVVREVGERSAEVEVTRAAPGGTKLRAEKGINLPDTDLPVSALTAEDRAALDSVVEFADIVQLSFVRSEADVRELADELDARGAGDLGVVVKIETTQGFADLPDIFLELMRRPKGGVMIARGDLGVEAGFERLAELQEEMLWLCEAARVPVIWATEVLDTLADTGVPTRAEVTDAAAGDRAECVMLNKGPYIPEAIRTLDDIFSRMHGHLDKKRPLLRRLRSFQRED</sequence>
<evidence type="ECO:0000313" key="15">
    <source>
        <dbReference type="Proteomes" id="UP001144396"/>
    </source>
</evidence>
<dbReference type="EC" id="2.7.1.40" evidence="4"/>
<organism evidence="14 15">
    <name type="scientific">Agromyces rhizosphaerae</name>
    <dbReference type="NCBI Taxonomy" id="88374"/>
    <lineage>
        <taxon>Bacteria</taxon>
        <taxon>Bacillati</taxon>
        <taxon>Actinomycetota</taxon>
        <taxon>Actinomycetes</taxon>
        <taxon>Micrococcales</taxon>
        <taxon>Microbacteriaceae</taxon>
        <taxon>Agromyces</taxon>
    </lineage>
</organism>
<dbReference type="Proteomes" id="UP001144396">
    <property type="component" value="Unassembled WGS sequence"/>
</dbReference>
<comment type="caution">
    <text evidence="14">The sequence shown here is derived from an EMBL/GenBank/DDBJ whole genome shotgun (WGS) entry which is preliminary data.</text>
</comment>
<dbReference type="PANTHER" id="PTHR11817">
    <property type="entry name" value="PYRUVATE KINASE"/>
    <property type="match status" value="1"/>
</dbReference>
<dbReference type="InterPro" id="IPR015793">
    <property type="entry name" value="Pyrv_Knase_brl"/>
</dbReference>
<dbReference type="EMBL" id="BSDP01000001">
    <property type="protein sequence ID" value="GLI28531.1"/>
    <property type="molecule type" value="Genomic_DNA"/>
</dbReference>
<proteinExistence type="inferred from homology"/>
<keyword evidence="15" id="KW-1185">Reference proteome</keyword>
<evidence type="ECO:0000313" key="14">
    <source>
        <dbReference type="EMBL" id="GLI28531.1"/>
    </source>
</evidence>
<evidence type="ECO:0000256" key="1">
    <source>
        <dbReference type="ARBA" id="ARBA00001958"/>
    </source>
</evidence>
<dbReference type="InterPro" id="IPR011037">
    <property type="entry name" value="Pyrv_Knase-like_insert_dom_sf"/>
</dbReference>
<keyword evidence="8 14" id="KW-0418">Kinase</keyword>
<evidence type="ECO:0000256" key="9">
    <source>
        <dbReference type="ARBA" id="ARBA00022840"/>
    </source>
</evidence>
<keyword evidence="6" id="KW-0479">Metal-binding</keyword>
<dbReference type="Pfam" id="PF00224">
    <property type="entry name" value="PK"/>
    <property type="match status" value="1"/>
</dbReference>
<dbReference type="Gene3D" id="3.20.20.60">
    <property type="entry name" value="Phosphoenolpyruvate-binding domains"/>
    <property type="match status" value="2"/>
</dbReference>
<comment type="similarity">
    <text evidence="3">Belongs to the pyruvate kinase family.</text>
</comment>
<dbReference type="GO" id="GO:0000287">
    <property type="term" value="F:magnesium ion binding"/>
    <property type="evidence" value="ECO:0007669"/>
    <property type="project" value="InterPro"/>
</dbReference>
<evidence type="ECO:0000256" key="3">
    <source>
        <dbReference type="ARBA" id="ARBA00008663"/>
    </source>
</evidence>
<dbReference type="InterPro" id="IPR040442">
    <property type="entry name" value="Pyrv_kinase-like_dom_sf"/>
</dbReference>
<name>A0A9W6FQF8_9MICO</name>
<dbReference type="Gene3D" id="2.40.33.10">
    <property type="entry name" value="PK beta-barrel domain-like"/>
    <property type="match status" value="1"/>
</dbReference>
<dbReference type="SUPFAM" id="SSF50800">
    <property type="entry name" value="PK beta-barrel domain-like"/>
    <property type="match status" value="1"/>
</dbReference>
<keyword evidence="12 14" id="KW-0670">Pyruvate</keyword>
<dbReference type="GO" id="GO:0005524">
    <property type="term" value="F:ATP binding"/>
    <property type="evidence" value="ECO:0007669"/>
    <property type="project" value="UniProtKB-KW"/>
</dbReference>
<evidence type="ECO:0000259" key="13">
    <source>
        <dbReference type="Pfam" id="PF00224"/>
    </source>
</evidence>
<evidence type="ECO:0000256" key="11">
    <source>
        <dbReference type="ARBA" id="ARBA00023152"/>
    </source>
</evidence>
<evidence type="ECO:0000256" key="12">
    <source>
        <dbReference type="ARBA" id="ARBA00023317"/>
    </source>
</evidence>
<evidence type="ECO:0000256" key="8">
    <source>
        <dbReference type="ARBA" id="ARBA00022777"/>
    </source>
</evidence>
<dbReference type="InterPro" id="IPR015813">
    <property type="entry name" value="Pyrv/PenolPyrv_kinase-like_dom"/>
</dbReference>
<dbReference type="GO" id="GO:0016301">
    <property type="term" value="F:kinase activity"/>
    <property type="evidence" value="ECO:0007669"/>
    <property type="project" value="UniProtKB-KW"/>
</dbReference>
<feature type="domain" description="Pyruvate kinase barrel" evidence="13">
    <location>
        <begin position="319"/>
        <end position="560"/>
    </location>
</feature>
<evidence type="ECO:0000256" key="4">
    <source>
        <dbReference type="ARBA" id="ARBA00012142"/>
    </source>
</evidence>
<dbReference type="NCBIfam" id="NF011314">
    <property type="entry name" value="PRK14725.1"/>
    <property type="match status" value="1"/>
</dbReference>
<reference evidence="14" key="1">
    <citation type="submission" date="2022-12" db="EMBL/GenBank/DDBJ databases">
        <title>Reference genome sequencing for broad-spectrum identification of bacterial and archaeal isolates by mass spectrometry.</title>
        <authorList>
            <person name="Sekiguchi Y."/>
            <person name="Tourlousse D.M."/>
        </authorList>
    </citation>
    <scope>NUCLEOTIDE SEQUENCE</scope>
    <source>
        <strain evidence="14">14</strain>
    </source>
</reference>